<dbReference type="InterPro" id="IPR024185">
    <property type="entry name" value="FTHF_cligase-like_sf"/>
</dbReference>
<comment type="caution">
    <text evidence="6">The sequence shown here is derived from an EMBL/GenBank/DDBJ whole genome shotgun (WGS) entry which is preliminary data.</text>
</comment>
<name>A0A2T7G741_9RHOB</name>
<keyword evidence="5" id="KW-0479">Metal-binding</keyword>
<evidence type="ECO:0000313" key="7">
    <source>
        <dbReference type="Proteomes" id="UP000244446"/>
    </source>
</evidence>
<organism evidence="6 7">
    <name type="scientific">Pelagivirga sediminicola</name>
    <dbReference type="NCBI Taxonomy" id="2170575"/>
    <lineage>
        <taxon>Bacteria</taxon>
        <taxon>Pseudomonadati</taxon>
        <taxon>Pseudomonadota</taxon>
        <taxon>Alphaproteobacteria</taxon>
        <taxon>Rhodobacterales</taxon>
        <taxon>Paracoccaceae</taxon>
        <taxon>Pelagivirga</taxon>
    </lineage>
</organism>
<gene>
    <name evidence="6" type="ORF">DC366_08380</name>
</gene>
<protein>
    <recommendedName>
        <fullName evidence="5">5-formyltetrahydrofolate cyclo-ligase</fullName>
        <ecNumber evidence="5">6.3.3.2</ecNumber>
    </recommendedName>
</protein>
<dbReference type="InterPro" id="IPR002698">
    <property type="entry name" value="FTHF_cligase"/>
</dbReference>
<dbReference type="GO" id="GO:0046872">
    <property type="term" value="F:metal ion binding"/>
    <property type="evidence" value="ECO:0007669"/>
    <property type="project" value="UniProtKB-KW"/>
</dbReference>
<evidence type="ECO:0000256" key="1">
    <source>
        <dbReference type="ARBA" id="ARBA00010638"/>
    </source>
</evidence>
<dbReference type="RefSeq" id="WP_108691769.1">
    <property type="nucleotide sequence ID" value="NZ_QCYH01000004.1"/>
</dbReference>
<dbReference type="Pfam" id="PF01812">
    <property type="entry name" value="5-FTHF_cyc-lig"/>
    <property type="match status" value="1"/>
</dbReference>
<keyword evidence="7" id="KW-1185">Reference proteome</keyword>
<proteinExistence type="inferred from homology"/>
<dbReference type="NCBIfam" id="TIGR02727">
    <property type="entry name" value="MTHFS_bact"/>
    <property type="match status" value="1"/>
</dbReference>
<comment type="cofactor">
    <cofactor evidence="5">
        <name>Mg(2+)</name>
        <dbReference type="ChEBI" id="CHEBI:18420"/>
    </cofactor>
</comment>
<dbReference type="InterPro" id="IPR037171">
    <property type="entry name" value="NagB/RpiA_transferase-like"/>
</dbReference>
<evidence type="ECO:0000256" key="4">
    <source>
        <dbReference type="PIRSR" id="PIRSR006806-1"/>
    </source>
</evidence>
<dbReference type="OrthoDB" id="9801938at2"/>
<dbReference type="GO" id="GO:0009396">
    <property type="term" value="P:folic acid-containing compound biosynthetic process"/>
    <property type="evidence" value="ECO:0007669"/>
    <property type="project" value="TreeGrafter"/>
</dbReference>
<dbReference type="EMBL" id="QCYH01000004">
    <property type="protein sequence ID" value="PVA10255.1"/>
    <property type="molecule type" value="Genomic_DNA"/>
</dbReference>
<evidence type="ECO:0000313" key="6">
    <source>
        <dbReference type="EMBL" id="PVA10255.1"/>
    </source>
</evidence>
<dbReference type="GO" id="GO:0035999">
    <property type="term" value="P:tetrahydrofolate interconversion"/>
    <property type="evidence" value="ECO:0007669"/>
    <property type="project" value="TreeGrafter"/>
</dbReference>
<dbReference type="PIRSF" id="PIRSF006806">
    <property type="entry name" value="FTHF_cligase"/>
    <property type="match status" value="1"/>
</dbReference>
<evidence type="ECO:0000256" key="5">
    <source>
        <dbReference type="RuleBase" id="RU361279"/>
    </source>
</evidence>
<keyword evidence="2 5" id="KW-0547">Nucleotide-binding</keyword>
<dbReference type="AlphaFoldDB" id="A0A2T7G741"/>
<dbReference type="SUPFAM" id="SSF100950">
    <property type="entry name" value="NagB/RpiA/CoA transferase-like"/>
    <property type="match status" value="1"/>
</dbReference>
<reference evidence="6 7" key="1">
    <citation type="submission" date="2018-04" db="EMBL/GenBank/DDBJ databases">
        <title>Pelagivirga bohaiensis gen. nov., sp. nov., a bacterium isolated from the Bohai Sea.</title>
        <authorList>
            <person name="Ji X."/>
        </authorList>
    </citation>
    <scope>NUCLEOTIDE SEQUENCE [LARGE SCALE GENOMIC DNA]</scope>
    <source>
        <strain evidence="6 7">BH-SD19</strain>
    </source>
</reference>
<dbReference type="PANTHER" id="PTHR23407:SF1">
    <property type="entry name" value="5-FORMYLTETRAHYDROFOLATE CYCLO-LIGASE"/>
    <property type="match status" value="1"/>
</dbReference>
<keyword evidence="5" id="KW-0460">Magnesium</keyword>
<dbReference type="PANTHER" id="PTHR23407">
    <property type="entry name" value="ATPASE INHIBITOR/5-FORMYLTETRAHYDROFOLATE CYCLO-LIGASE"/>
    <property type="match status" value="1"/>
</dbReference>
<evidence type="ECO:0000256" key="3">
    <source>
        <dbReference type="ARBA" id="ARBA00022840"/>
    </source>
</evidence>
<keyword evidence="6" id="KW-0436">Ligase</keyword>
<dbReference type="GO" id="GO:0030272">
    <property type="term" value="F:5-formyltetrahydrofolate cyclo-ligase activity"/>
    <property type="evidence" value="ECO:0007669"/>
    <property type="project" value="UniProtKB-EC"/>
</dbReference>
<comment type="similarity">
    <text evidence="1 5">Belongs to the 5-formyltetrahydrofolate cyclo-ligase family.</text>
</comment>
<evidence type="ECO:0000256" key="2">
    <source>
        <dbReference type="ARBA" id="ARBA00022741"/>
    </source>
</evidence>
<comment type="catalytic activity">
    <reaction evidence="5">
        <text>(6S)-5-formyl-5,6,7,8-tetrahydrofolate + ATP = (6R)-5,10-methenyltetrahydrofolate + ADP + phosphate</text>
        <dbReference type="Rhea" id="RHEA:10488"/>
        <dbReference type="ChEBI" id="CHEBI:30616"/>
        <dbReference type="ChEBI" id="CHEBI:43474"/>
        <dbReference type="ChEBI" id="CHEBI:57455"/>
        <dbReference type="ChEBI" id="CHEBI:57457"/>
        <dbReference type="ChEBI" id="CHEBI:456216"/>
        <dbReference type="EC" id="6.3.3.2"/>
    </reaction>
</comment>
<dbReference type="Proteomes" id="UP000244446">
    <property type="component" value="Unassembled WGS sequence"/>
</dbReference>
<dbReference type="Gene3D" id="3.40.50.10420">
    <property type="entry name" value="NagB/RpiA/CoA transferase-like"/>
    <property type="match status" value="1"/>
</dbReference>
<accession>A0A2T7G741</accession>
<keyword evidence="3 5" id="KW-0067">ATP-binding</keyword>
<sequence>MENTPGSAAWRKEKRQALIENRQAIPVAARLAADAQLAERLDEMVQDVSGKTISLYWPFRGEPDLRKWAAACQERGARLALPVVVAKATPLEFRRWQPGDKLEKGVWNIPVPPEGAEVVLPDIVLSPVVGLDAQNYRLGYGGGFFDRTLAALRDKGVKARAIGVGYAHQRMDTIHPHEFDIPMDDAILIET</sequence>
<dbReference type="EC" id="6.3.3.2" evidence="5"/>
<feature type="binding site" evidence="4">
    <location>
        <position position="62"/>
    </location>
    <ligand>
        <name>substrate</name>
    </ligand>
</feature>
<dbReference type="GO" id="GO:0005524">
    <property type="term" value="F:ATP binding"/>
    <property type="evidence" value="ECO:0007669"/>
    <property type="project" value="UniProtKB-KW"/>
</dbReference>